<feature type="transmembrane region" description="Helical" evidence="6">
    <location>
        <begin position="78"/>
        <end position="98"/>
    </location>
</feature>
<keyword evidence="5 6" id="KW-0472">Membrane</keyword>
<comment type="caution">
    <text evidence="8">The sequence shown here is derived from an EMBL/GenBank/DDBJ whole genome shotgun (WGS) entry which is preliminary data.</text>
</comment>
<keyword evidence="9" id="KW-1185">Reference proteome</keyword>
<dbReference type="PROSITE" id="PS50850">
    <property type="entry name" value="MFS"/>
    <property type="match status" value="1"/>
</dbReference>
<evidence type="ECO:0000256" key="6">
    <source>
        <dbReference type="SAM" id="Phobius"/>
    </source>
</evidence>
<dbReference type="InterPro" id="IPR036259">
    <property type="entry name" value="MFS_trans_sf"/>
</dbReference>
<evidence type="ECO:0000256" key="4">
    <source>
        <dbReference type="ARBA" id="ARBA00022989"/>
    </source>
</evidence>
<name>A0A232LPA8_9EURO</name>
<feature type="transmembrane region" description="Helical" evidence="6">
    <location>
        <begin position="110"/>
        <end position="129"/>
    </location>
</feature>
<dbReference type="InterPro" id="IPR011701">
    <property type="entry name" value="MFS"/>
</dbReference>
<evidence type="ECO:0000256" key="2">
    <source>
        <dbReference type="ARBA" id="ARBA00022448"/>
    </source>
</evidence>
<evidence type="ECO:0000259" key="7">
    <source>
        <dbReference type="PROSITE" id="PS50850"/>
    </source>
</evidence>
<keyword evidence="4 6" id="KW-1133">Transmembrane helix</keyword>
<dbReference type="SUPFAM" id="SSF103473">
    <property type="entry name" value="MFS general substrate transporter"/>
    <property type="match status" value="1"/>
</dbReference>
<dbReference type="InterPro" id="IPR020846">
    <property type="entry name" value="MFS_dom"/>
</dbReference>
<evidence type="ECO:0000256" key="5">
    <source>
        <dbReference type="ARBA" id="ARBA00023136"/>
    </source>
</evidence>
<accession>A0A232LPA8</accession>
<dbReference type="GO" id="GO:0022857">
    <property type="term" value="F:transmembrane transporter activity"/>
    <property type="evidence" value="ECO:0007669"/>
    <property type="project" value="InterPro"/>
</dbReference>
<dbReference type="Pfam" id="PF07690">
    <property type="entry name" value="MFS_1"/>
    <property type="match status" value="1"/>
</dbReference>
<evidence type="ECO:0000256" key="1">
    <source>
        <dbReference type="ARBA" id="ARBA00004141"/>
    </source>
</evidence>
<proteinExistence type="predicted"/>
<organism evidence="8 9">
    <name type="scientific">Elaphomyces granulatus</name>
    <dbReference type="NCBI Taxonomy" id="519963"/>
    <lineage>
        <taxon>Eukaryota</taxon>
        <taxon>Fungi</taxon>
        <taxon>Dikarya</taxon>
        <taxon>Ascomycota</taxon>
        <taxon>Pezizomycotina</taxon>
        <taxon>Eurotiomycetes</taxon>
        <taxon>Eurotiomycetidae</taxon>
        <taxon>Eurotiales</taxon>
        <taxon>Elaphomycetaceae</taxon>
        <taxon>Elaphomyces</taxon>
    </lineage>
</organism>
<feature type="transmembrane region" description="Helical" evidence="6">
    <location>
        <begin position="149"/>
        <end position="173"/>
    </location>
</feature>
<dbReference type="Proteomes" id="UP000243515">
    <property type="component" value="Unassembled WGS sequence"/>
</dbReference>
<keyword evidence="3 6" id="KW-0812">Transmembrane</keyword>
<sequence>MQSFLPDNPGREANAAALAPLTIALFTFGEFLMGVPWAKVSDRIGRKPTLIIGAVGGGVSALAFGLSTNLWMALAARIFGGLVNPNVGVISACVGELIESKQDQGKAFSVVPFLRGLGGLVGPVIGGYLADPVISFPSVFHDGSIWQTYPYLLPNLIVLLFIAISGLLGFFFLEETHPRLQSSHDRGLNISRWVSNKLRQLVGQMNASGYATILTNDEEMAEDATELENLPEEIGLSSSPSPTVSNTRIPSPYSSQVILQILAVSIFAFHKVSSDVIIPMFLGATTVSPNNSSEETKGNCLKFEIGFGMNPPRISNVLLSQAVVAIVAQSLIVPRVLTNWGALKSFQWAALFFPWKYCLTPFTARLVSPLSLIAIVLDLWISIILANIGYVASAILLTNTTPSRQLLATVNGAATSLSCLARSIGAATSGYIFRQGLQDGYIGLPFWILGSVAAAGTALSWFLRDEP</sequence>
<gene>
    <name evidence="8" type="ORF">Egran_06273</name>
</gene>
<evidence type="ECO:0000313" key="9">
    <source>
        <dbReference type="Proteomes" id="UP000243515"/>
    </source>
</evidence>
<reference evidence="8 9" key="1">
    <citation type="journal article" date="2015" name="Environ. Microbiol.">
        <title>Metagenome sequence of Elaphomyces granulatus from sporocarp tissue reveals Ascomycota ectomycorrhizal fingerprints of genome expansion and a Proteobacteria-rich microbiome.</title>
        <authorList>
            <person name="Quandt C.A."/>
            <person name="Kohler A."/>
            <person name="Hesse C.N."/>
            <person name="Sharpton T.J."/>
            <person name="Martin F."/>
            <person name="Spatafora J.W."/>
        </authorList>
    </citation>
    <scope>NUCLEOTIDE SEQUENCE [LARGE SCALE GENOMIC DNA]</scope>
    <source>
        <strain evidence="8 9">OSC145934</strain>
    </source>
</reference>
<evidence type="ECO:0000313" key="8">
    <source>
        <dbReference type="EMBL" id="OXV05962.1"/>
    </source>
</evidence>
<dbReference type="AlphaFoldDB" id="A0A232LPA8"/>
<feature type="transmembrane region" description="Helical" evidence="6">
    <location>
        <begin position="50"/>
        <end position="72"/>
    </location>
</feature>
<dbReference type="PANTHER" id="PTHR23504:SF15">
    <property type="entry name" value="MAJOR FACILITATOR SUPERFAMILY (MFS) PROFILE DOMAIN-CONTAINING PROTEIN"/>
    <property type="match status" value="1"/>
</dbReference>
<evidence type="ECO:0000256" key="3">
    <source>
        <dbReference type="ARBA" id="ARBA00022692"/>
    </source>
</evidence>
<feature type="domain" description="Major facilitator superfamily (MFS) profile" evidence="7">
    <location>
        <begin position="1"/>
        <end position="467"/>
    </location>
</feature>
<keyword evidence="2" id="KW-0813">Transport</keyword>
<feature type="transmembrane region" description="Helical" evidence="6">
    <location>
        <begin position="444"/>
        <end position="463"/>
    </location>
</feature>
<dbReference type="OrthoDB" id="10262656at2759"/>
<feature type="transmembrane region" description="Helical" evidence="6">
    <location>
        <begin position="15"/>
        <end position="38"/>
    </location>
</feature>
<dbReference type="EMBL" id="NPHW01006267">
    <property type="protein sequence ID" value="OXV05962.1"/>
    <property type="molecule type" value="Genomic_DNA"/>
</dbReference>
<comment type="subcellular location">
    <subcellularLocation>
        <location evidence="1">Membrane</location>
        <topology evidence="1">Multi-pass membrane protein</topology>
    </subcellularLocation>
</comment>
<feature type="transmembrane region" description="Helical" evidence="6">
    <location>
        <begin position="372"/>
        <end position="397"/>
    </location>
</feature>
<dbReference type="Gene3D" id="1.20.1250.20">
    <property type="entry name" value="MFS general substrate transporter like domains"/>
    <property type="match status" value="1"/>
</dbReference>
<protein>
    <recommendedName>
        <fullName evidence="7">Major facilitator superfamily (MFS) profile domain-containing protein</fullName>
    </recommendedName>
</protein>
<dbReference type="GO" id="GO:0016020">
    <property type="term" value="C:membrane"/>
    <property type="evidence" value="ECO:0007669"/>
    <property type="project" value="UniProtKB-SubCell"/>
</dbReference>
<dbReference type="PANTHER" id="PTHR23504">
    <property type="entry name" value="MAJOR FACILITATOR SUPERFAMILY DOMAIN-CONTAINING PROTEIN 10"/>
    <property type="match status" value="1"/>
</dbReference>